<dbReference type="EMBL" id="JACHOV010000012">
    <property type="protein sequence ID" value="MBB4642574.1"/>
    <property type="molecule type" value="Genomic_DNA"/>
</dbReference>
<dbReference type="Proteomes" id="UP000575068">
    <property type="component" value="Unassembled WGS sequence"/>
</dbReference>
<keyword evidence="1" id="KW-0812">Transmembrane</keyword>
<dbReference type="AlphaFoldDB" id="A0A840HYV0"/>
<evidence type="ECO:0000313" key="2">
    <source>
        <dbReference type="EMBL" id="MBB4642574.1"/>
    </source>
</evidence>
<keyword evidence="3" id="KW-1185">Reference proteome</keyword>
<name>A0A840HYV0_9SPHN</name>
<feature type="transmembrane region" description="Helical" evidence="1">
    <location>
        <begin position="76"/>
        <end position="96"/>
    </location>
</feature>
<feature type="transmembrane region" description="Helical" evidence="1">
    <location>
        <begin position="7"/>
        <end position="27"/>
    </location>
</feature>
<keyword evidence="1" id="KW-1133">Transmembrane helix</keyword>
<feature type="transmembrane region" description="Helical" evidence="1">
    <location>
        <begin position="102"/>
        <end position="125"/>
    </location>
</feature>
<reference evidence="2 3" key="1">
    <citation type="submission" date="2020-08" db="EMBL/GenBank/DDBJ databases">
        <title>Genomic Encyclopedia of Type Strains, Phase IV (KMG-IV): sequencing the most valuable type-strain genomes for metagenomic binning, comparative biology and taxonomic classification.</title>
        <authorList>
            <person name="Goeker M."/>
        </authorList>
    </citation>
    <scope>NUCLEOTIDE SEQUENCE [LARGE SCALE GENOMIC DNA]</scope>
    <source>
        <strain evidence="2 3">DSM 7465</strain>
    </source>
</reference>
<sequence length="128" mass="12522">MSPGYRLAGVHMGLLVLSLPLIVLWYVDGAGQADASGKWAYLGVAAVYAIVAATGKPKALYQASGRLGVAKKAVRILLGSAALLTGSVAVGDAGGIGTAVGVAAIVSALALFLWAVAIALFGGAAEGG</sequence>
<dbReference type="RefSeq" id="WP_184476808.1">
    <property type="nucleotide sequence ID" value="NZ_JACHOV010000012.1"/>
</dbReference>
<feature type="transmembrane region" description="Helical" evidence="1">
    <location>
        <begin position="39"/>
        <end position="55"/>
    </location>
</feature>
<evidence type="ECO:0000313" key="3">
    <source>
        <dbReference type="Proteomes" id="UP000575068"/>
    </source>
</evidence>
<protein>
    <submittedName>
        <fullName evidence="2">Uncharacterized protein</fullName>
    </submittedName>
</protein>
<proteinExistence type="predicted"/>
<organism evidence="2 3">
    <name type="scientific">Rhizorhapis suberifaciens</name>
    <name type="common">corky root of lettuce</name>
    <dbReference type="NCBI Taxonomy" id="13656"/>
    <lineage>
        <taxon>Bacteria</taxon>
        <taxon>Pseudomonadati</taxon>
        <taxon>Pseudomonadota</taxon>
        <taxon>Alphaproteobacteria</taxon>
        <taxon>Sphingomonadales</taxon>
        <taxon>Sphingomonadaceae</taxon>
        <taxon>Rhizorhapis</taxon>
    </lineage>
</organism>
<gene>
    <name evidence="2" type="ORF">HNQ99_002910</name>
</gene>
<evidence type="ECO:0000256" key="1">
    <source>
        <dbReference type="SAM" id="Phobius"/>
    </source>
</evidence>
<accession>A0A840HYV0</accession>
<comment type="caution">
    <text evidence="2">The sequence shown here is derived from an EMBL/GenBank/DDBJ whole genome shotgun (WGS) entry which is preliminary data.</text>
</comment>
<keyword evidence="1" id="KW-0472">Membrane</keyword>